<evidence type="ECO:0000256" key="20">
    <source>
        <dbReference type="ARBA" id="ARBA00042009"/>
    </source>
</evidence>
<accession>A0AAN8XA20</accession>
<comment type="subunit">
    <text evidence="5">Homodimer; disulfide-linked.</text>
</comment>
<comment type="cofactor">
    <cofactor evidence="1">
        <name>Mn(2+)</name>
        <dbReference type="ChEBI" id="CHEBI:29035"/>
    </cofactor>
</comment>
<evidence type="ECO:0000256" key="17">
    <source>
        <dbReference type="ARBA" id="ARBA00023211"/>
    </source>
</evidence>
<sequence length="311" mass="36221">MDLQQDFLLPGEKEDADVLTEKVRVLCWVLTHSGNHESKAQHVRATWGKRCNFLIFMSNANDTRLGAINLNVLDGRKFLWGKTRMAFEYVYKHHFEQFDWFFKADDDTYAIMENLRYMLSAYDPTYPIYFGAKFRGFMSGGGGYVLSKQALKQFVESALHNDSLCQGDPTGVDEDVKIGKCLANVGVMEGDSRDEYGRGRFFPLSPMTHIMNKLPHWYIHLTHYKPHKGLDCCSDTAITFHYISPEKMYEMDYLLYGLRPYGIHKDHPYPAPLPPDVNSIPQEMLKLEKNQKVFQKRKRKRVNGRTEYIYQ</sequence>
<evidence type="ECO:0000313" key="25">
    <source>
        <dbReference type="Proteomes" id="UP001381693"/>
    </source>
</evidence>
<dbReference type="FunFam" id="3.90.550.50:FF:000017">
    <property type="entry name" value="Glycoprotein-N-acetylgalactosamine 3-beta-galactosyltransferase 1"/>
    <property type="match status" value="1"/>
</dbReference>
<comment type="function">
    <text evidence="22">Glycosyltransferase that generates the core 1 O-glycan Gal-beta1-3GalNAc-alpha1-Ser/Thr (T antigen), which is a precursor for many extended O-glycans in glycoproteins.</text>
</comment>
<proteinExistence type="inferred from homology"/>
<keyword evidence="11" id="KW-0547">Nucleotide-binding</keyword>
<organism evidence="24 25">
    <name type="scientific">Halocaridina rubra</name>
    <name type="common">Hawaiian red shrimp</name>
    <dbReference type="NCBI Taxonomy" id="373956"/>
    <lineage>
        <taxon>Eukaryota</taxon>
        <taxon>Metazoa</taxon>
        <taxon>Ecdysozoa</taxon>
        <taxon>Arthropoda</taxon>
        <taxon>Crustacea</taxon>
        <taxon>Multicrustacea</taxon>
        <taxon>Malacostraca</taxon>
        <taxon>Eumalacostraca</taxon>
        <taxon>Eucarida</taxon>
        <taxon>Decapoda</taxon>
        <taxon>Pleocyemata</taxon>
        <taxon>Caridea</taxon>
        <taxon>Atyoidea</taxon>
        <taxon>Atyidae</taxon>
        <taxon>Halocaridina</taxon>
    </lineage>
</organism>
<evidence type="ECO:0000256" key="11">
    <source>
        <dbReference type="ARBA" id="ARBA00022741"/>
    </source>
</evidence>
<keyword evidence="14" id="KW-0472">Membrane</keyword>
<dbReference type="GO" id="GO:0016020">
    <property type="term" value="C:membrane"/>
    <property type="evidence" value="ECO:0007669"/>
    <property type="project" value="UniProtKB-SubCell"/>
</dbReference>
<dbReference type="GO" id="GO:0000166">
    <property type="term" value="F:nucleotide binding"/>
    <property type="evidence" value="ECO:0007669"/>
    <property type="project" value="UniProtKB-KW"/>
</dbReference>
<comment type="similarity">
    <text evidence="4">Belongs to the glycosyltransferase 31 family. Beta3-Gal-T subfamily.</text>
</comment>
<dbReference type="InterPro" id="IPR026050">
    <property type="entry name" value="C1GALT1/C1GALT1_chp1"/>
</dbReference>
<evidence type="ECO:0000256" key="12">
    <source>
        <dbReference type="ARBA" id="ARBA00022968"/>
    </source>
</evidence>
<protein>
    <recommendedName>
        <fullName evidence="18">Glycoprotein-N-acetylgalactosamine 3-beta-galactosyltransferase 1</fullName>
        <ecNumber evidence="6">2.4.1.122</ecNumber>
    </recommendedName>
    <alternativeName>
        <fullName evidence="20">Core 1 O-glycan T-synthase</fullName>
    </alternativeName>
    <alternativeName>
        <fullName evidence="21">Core 1 UDP-galactose:N-acetylgalactosamine-alpha-R beta 1,3-galactosyltransferase 1</fullName>
    </alternativeName>
    <alternativeName>
        <fullName evidence="19">Core 1 beta1,3-galactosyltransferase 1</fullName>
    </alternativeName>
</protein>
<keyword evidence="12" id="KW-0735">Signal-anchor</keyword>
<evidence type="ECO:0000256" key="4">
    <source>
        <dbReference type="ARBA" id="ARBA00006462"/>
    </source>
</evidence>
<evidence type="ECO:0000256" key="14">
    <source>
        <dbReference type="ARBA" id="ARBA00023136"/>
    </source>
</evidence>
<keyword evidence="16" id="KW-0325">Glycoprotein</keyword>
<evidence type="ECO:0000256" key="7">
    <source>
        <dbReference type="ARBA" id="ARBA00022676"/>
    </source>
</evidence>
<evidence type="ECO:0000256" key="5">
    <source>
        <dbReference type="ARBA" id="ARBA00011748"/>
    </source>
</evidence>
<dbReference type="Pfam" id="PF02434">
    <property type="entry name" value="Fringe"/>
    <property type="match status" value="1"/>
</dbReference>
<keyword evidence="10" id="KW-0479">Metal-binding</keyword>
<evidence type="ECO:0000256" key="9">
    <source>
        <dbReference type="ARBA" id="ARBA00022692"/>
    </source>
</evidence>
<comment type="caution">
    <text evidence="24">The sequence shown here is derived from an EMBL/GenBank/DDBJ whole genome shotgun (WGS) entry which is preliminary data.</text>
</comment>
<keyword evidence="7 24" id="KW-0328">Glycosyltransferase</keyword>
<dbReference type="Gene3D" id="3.90.550.50">
    <property type="match status" value="1"/>
</dbReference>
<name>A0AAN8XA20_HALRR</name>
<dbReference type="EC" id="2.4.1.122" evidence="6"/>
<keyword evidence="25" id="KW-1185">Reference proteome</keyword>
<evidence type="ECO:0000256" key="19">
    <source>
        <dbReference type="ARBA" id="ARBA00041226"/>
    </source>
</evidence>
<evidence type="ECO:0000256" key="15">
    <source>
        <dbReference type="ARBA" id="ARBA00023157"/>
    </source>
</evidence>
<evidence type="ECO:0000256" key="13">
    <source>
        <dbReference type="ARBA" id="ARBA00022989"/>
    </source>
</evidence>
<dbReference type="PANTHER" id="PTHR23033:SF14">
    <property type="entry name" value="GLYCOPROTEIN-N-ACETYLGALACTOSAMINE 3-BETA-GALACTOSYLTRANSFERASE 1-RELATED"/>
    <property type="match status" value="1"/>
</dbReference>
<comment type="subcellular location">
    <subcellularLocation>
        <location evidence="2">Membrane</location>
        <topology evidence="2">Single-pass type II membrane protein</topology>
    </subcellularLocation>
</comment>
<evidence type="ECO:0000256" key="16">
    <source>
        <dbReference type="ARBA" id="ARBA00023180"/>
    </source>
</evidence>
<gene>
    <name evidence="24" type="primary">C1GALT1_7</name>
    <name evidence="24" type="ORF">SK128_027150</name>
</gene>
<feature type="domain" description="Fringe-like glycosyltransferase" evidence="23">
    <location>
        <begin position="25"/>
        <end position="185"/>
    </location>
</feature>
<evidence type="ECO:0000256" key="3">
    <source>
        <dbReference type="ARBA" id="ARBA00004922"/>
    </source>
</evidence>
<evidence type="ECO:0000256" key="21">
    <source>
        <dbReference type="ARBA" id="ARBA00043065"/>
    </source>
</evidence>
<evidence type="ECO:0000256" key="22">
    <source>
        <dbReference type="ARBA" id="ARBA00059245"/>
    </source>
</evidence>
<evidence type="ECO:0000256" key="6">
    <source>
        <dbReference type="ARBA" id="ARBA00012557"/>
    </source>
</evidence>
<comment type="pathway">
    <text evidence="3">Protein modification; protein glycosylation.</text>
</comment>
<evidence type="ECO:0000256" key="2">
    <source>
        <dbReference type="ARBA" id="ARBA00004606"/>
    </source>
</evidence>
<keyword evidence="17" id="KW-0464">Manganese</keyword>
<keyword evidence="8 24" id="KW-0808">Transferase</keyword>
<evidence type="ECO:0000256" key="18">
    <source>
        <dbReference type="ARBA" id="ARBA00040898"/>
    </source>
</evidence>
<evidence type="ECO:0000256" key="8">
    <source>
        <dbReference type="ARBA" id="ARBA00022679"/>
    </source>
</evidence>
<evidence type="ECO:0000256" key="1">
    <source>
        <dbReference type="ARBA" id="ARBA00001936"/>
    </source>
</evidence>
<dbReference type="AlphaFoldDB" id="A0AAN8XA20"/>
<keyword evidence="13" id="KW-1133">Transmembrane helix</keyword>
<evidence type="ECO:0000313" key="24">
    <source>
        <dbReference type="EMBL" id="KAK7076663.1"/>
    </source>
</evidence>
<keyword evidence="9" id="KW-0812">Transmembrane</keyword>
<dbReference type="PANTHER" id="PTHR23033">
    <property type="entry name" value="BETA1,3-GALACTOSYLTRANSFERASE"/>
    <property type="match status" value="1"/>
</dbReference>
<dbReference type="GO" id="GO:0016263">
    <property type="term" value="F:glycoprotein-N-acetylgalactosamine 3-beta-galactosyltransferase activity"/>
    <property type="evidence" value="ECO:0007669"/>
    <property type="project" value="UniProtKB-EC"/>
</dbReference>
<evidence type="ECO:0000256" key="10">
    <source>
        <dbReference type="ARBA" id="ARBA00022723"/>
    </source>
</evidence>
<evidence type="ECO:0000259" key="23">
    <source>
        <dbReference type="Pfam" id="PF02434"/>
    </source>
</evidence>
<dbReference type="EMBL" id="JAXCGZ010009586">
    <property type="protein sequence ID" value="KAK7076663.1"/>
    <property type="molecule type" value="Genomic_DNA"/>
</dbReference>
<dbReference type="InterPro" id="IPR003378">
    <property type="entry name" value="Fringe-like_glycosylTrfase"/>
</dbReference>
<dbReference type="GO" id="GO:0030145">
    <property type="term" value="F:manganese ion binding"/>
    <property type="evidence" value="ECO:0007669"/>
    <property type="project" value="UniProtKB-ARBA"/>
</dbReference>
<reference evidence="24 25" key="1">
    <citation type="submission" date="2023-11" db="EMBL/GenBank/DDBJ databases">
        <title>Halocaridina rubra genome assembly.</title>
        <authorList>
            <person name="Smith C."/>
        </authorList>
    </citation>
    <scope>NUCLEOTIDE SEQUENCE [LARGE SCALE GENOMIC DNA]</scope>
    <source>
        <strain evidence="24">EP-1</strain>
        <tissue evidence="24">Whole</tissue>
    </source>
</reference>
<keyword evidence="15" id="KW-1015">Disulfide bond</keyword>
<dbReference type="Proteomes" id="UP001381693">
    <property type="component" value="Unassembled WGS sequence"/>
</dbReference>